<dbReference type="EMBL" id="KE504157">
    <property type="protein sequence ID" value="EPS99391.1"/>
    <property type="molecule type" value="Genomic_DNA"/>
</dbReference>
<gene>
    <name evidence="1" type="ORF">FOMPIDRAFT_1124528</name>
</gene>
<keyword evidence="2" id="KW-1185">Reference proteome</keyword>
<protein>
    <submittedName>
        <fullName evidence="1">Uncharacterized protein</fullName>
    </submittedName>
</protein>
<dbReference type="InParanoid" id="S8E2J6"/>
<proteinExistence type="predicted"/>
<dbReference type="Proteomes" id="UP000015241">
    <property type="component" value="Unassembled WGS sequence"/>
</dbReference>
<feature type="non-terminal residue" evidence="1">
    <location>
        <position position="1"/>
    </location>
</feature>
<evidence type="ECO:0000313" key="1">
    <source>
        <dbReference type="EMBL" id="EPS99391.1"/>
    </source>
</evidence>
<reference evidence="1 2" key="1">
    <citation type="journal article" date="2012" name="Science">
        <title>The Paleozoic origin of enzymatic lignin decomposition reconstructed from 31 fungal genomes.</title>
        <authorList>
            <person name="Floudas D."/>
            <person name="Binder M."/>
            <person name="Riley R."/>
            <person name="Barry K."/>
            <person name="Blanchette R.A."/>
            <person name="Henrissat B."/>
            <person name="Martinez A.T."/>
            <person name="Otillar R."/>
            <person name="Spatafora J.W."/>
            <person name="Yadav J.S."/>
            <person name="Aerts A."/>
            <person name="Benoit I."/>
            <person name="Boyd A."/>
            <person name="Carlson A."/>
            <person name="Copeland A."/>
            <person name="Coutinho P.M."/>
            <person name="de Vries R.P."/>
            <person name="Ferreira P."/>
            <person name="Findley K."/>
            <person name="Foster B."/>
            <person name="Gaskell J."/>
            <person name="Glotzer D."/>
            <person name="Gorecki P."/>
            <person name="Heitman J."/>
            <person name="Hesse C."/>
            <person name="Hori C."/>
            <person name="Igarashi K."/>
            <person name="Jurgens J.A."/>
            <person name="Kallen N."/>
            <person name="Kersten P."/>
            <person name="Kohler A."/>
            <person name="Kuees U."/>
            <person name="Kumar T.K.A."/>
            <person name="Kuo A."/>
            <person name="LaButti K."/>
            <person name="Larrondo L.F."/>
            <person name="Lindquist E."/>
            <person name="Ling A."/>
            <person name="Lombard V."/>
            <person name="Lucas S."/>
            <person name="Lundell T."/>
            <person name="Martin R."/>
            <person name="McLaughlin D.J."/>
            <person name="Morgenstern I."/>
            <person name="Morin E."/>
            <person name="Murat C."/>
            <person name="Nagy L.G."/>
            <person name="Nolan M."/>
            <person name="Ohm R.A."/>
            <person name="Patyshakuliyeva A."/>
            <person name="Rokas A."/>
            <person name="Ruiz-Duenas F.J."/>
            <person name="Sabat G."/>
            <person name="Salamov A."/>
            <person name="Samejima M."/>
            <person name="Schmutz J."/>
            <person name="Slot J.C."/>
            <person name="St John F."/>
            <person name="Stenlid J."/>
            <person name="Sun H."/>
            <person name="Sun S."/>
            <person name="Syed K."/>
            <person name="Tsang A."/>
            <person name="Wiebenga A."/>
            <person name="Young D."/>
            <person name="Pisabarro A."/>
            <person name="Eastwood D.C."/>
            <person name="Martin F."/>
            <person name="Cullen D."/>
            <person name="Grigoriev I.V."/>
            <person name="Hibbett D.S."/>
        </authorList>
    </citation>
    <scope>NUCLEOTIDE SEQUENCE</scope>
    <source>
        <strain evidence="2">FP-58527</strain>
    </source>
</reference>
<accession>S8E2J6</accession>
<dbReference type="AlphaFoldDB" id="S8E2J6"/>
<evidence type="ECO:0000313" key="2">
    <source>
        <dbReference type="Proteomes" id="UP000015241"/>
    </source>
</evidence>
<organism evidence="1 2">
    <name type="scientific">Fomitopsis schrenkii</name>
    <name type="common">Brown rot fungus</name>
    <dbReference type="NCBI Taxonomy" id="2126942"/>
    <lineage>
        <taxon>Eukaryota</taxon>
        <taxon>Fungi</taxon>
        <taxon>Dikarya</taxon>
        <taxon>Basidiomycota</taxon>
        <taxon>Agaricomycotina</taxon>
        <taxon>Agaricomycetes</taxon>
        <taxon>Polyporales</taxon>
        <taxon>Fomitopsis</taxon>
    </lineage>
</organism>
<sequence>YAIVGSVVVGRTWYLSRLPRGLGRVRLRLVVWTKRNQTLWDDVKPNEATKL</sequence>
<name>S8E2J6_FOMSC</name>
<dbReference type="HOGENOM" id="CLU_3111911_0_0_1"/>